<dbReference type="InterPro" id="IPR043595">
    <property type="entry name" value="FaeB/C/D"/>
</dbReference>
<proteinExistence type="predicted"/>
<name>A0A517QUG4_9PLAN</name>
<evidence type="ECO:0000256" key="3">
    <source>
        <dbReference type="ARBA" id="ARBA00022651"/>
    </source>
</evidence>
<evidence type="ECO:0000256" key="6">
    <source>
        <dbReference type="ARBA" id="ARBA00023277"/>
    </source>
</evidence>
<dbReference type="PANTHER" id="PTHR38050">
    <property type="match status" value="1"/>
</dbReference>
<comment type="subcellular location">
    <subcellularLocation>
        <location evidence="1">Secreted</location>
    </subcellularLocation>
</comment>
<dbReference type="PANTHER" id="PTHR38050:SF2">
    <property type="entry name" value="FERULOYL ESTERASE C-RELATED"/>
    <property type="match status" value="1"/>
</dbReference>
<reference evidence="9 10" key="1">
    <citation type="submission" date="2019-02" db="EMBL/GenBank/DDBJ databases">
        <title>Deep-cultivation of Planctomycetes and their phenomic and genomic characterization uncovers novel biology.</title>
        <authorList>
            <person name="Wiegand S."/>
            <person name="Jogler M."/>
            <person name="Boedeker C."/>
            <person name="Pinto D."/>
            <person name="Vollmers J."/>
            <person name="Rivas-Marin E."/>
            <person name="Kohn T."/>
            <person name="Peeters S.H."/>
            <person name="Heuer A."/>
            <person name="Rast P."/>
            <person name="Oberbeckmann S."/>
            <person name="Bunk B."/>
            <person name="Jeske O."/>
            <person name="Meyerdierks A."/>
            <person name="Storesund J.E."/>
            <person name="Kallscheuer N."/>
            <person name="Luecker S."/>
            <person name="Lage O.M."/>
            <person name="Pohl T."/>
            <person name="Merkel B.J."/>
            <person name="Hornburger P."/>
            <person name="Mueller R.-W."/>
            <person name="Bruemmer F."/>
            <person name="Labrenz M."/>
            <person name="Spormann A.M."/>
            <person name="Op den Camp H."/>
            <person name="Overmann J."/>
            <person name="Amann R."/>
            <person name="Jetten M.S.M."/>
            <person name="Mascher T."/>
            <person name="Medema M.H."/>
            <person name="Devos D.P."/>
            <person name="Kaster A.-K."/>
            <person name="Ovreas L."/>
            <person name="Rohde M."/>
            <person name="Galperin M.Y."/>
            <person name="Jogler C."/>
        </authorList>
    </citation>
    <scope>NUCLEOTIDE SEQUENCE [LARGE SCALE GENOMIC DNA]</scope>
    <source>
        <strain evidence="9 10">Mal48</strain>
    </source>
</reference>
<keyword evidence="4 8" id="KW-0732">Signal</keyword>
<dbReference type="KEGG" id="tpol:Mal48_45550"/>
<evidence type="ECO:0000256" key="1">
    <source>
        <dbReference type="ARBA" id="ARBA00004613"/>
    </source>
</evidence>
<sequence length="280" mass="31611" precursor="true">MKLFPTLFVMVVILQFSSTSAAQRRVFGEPTLKKYDIKVDDLDREFLLQIPEEQETPRPVVFGFHGHGGTARHAARSFKLHVHWPDAIVVYMQGIPTPGKLSDPEGKRNGWQHGAGSEEDRDLKFFDKVLARIEEEFPVDKSRIYSTGHSNGGAFTYLLWAERGEIFAAMAPSAAAAGQVRNSLTPKPVMHLAGEQDNLVKYTWQQATMDRLRKLNECESTGKKWSPYGTEYASKNKTPVVTYIHPGAHKFPSEAPPLIIKFFKEHRLAQESETPEKSDQ</sequence>
<accession>A0A517QUG4</accession>
<evidence type="ECO:0000313" key="9">
    <source>
        <dbReference type="EMBL" id="QDT35279.1"/>
    </source>
</evidence>
<dbReference type="EMBL" id="CP036267">
    <property type="protein sequence ID" value="QDT35279.1"/>
    <property type="molecule type" value="Genomic_DNA"/>
</dbReference>
<feature type="signal peptide" evidence="8">
    <location>
        <begin position="1"/>
        <end position="21"/>
    </location>
</feature>
<dbReference type="RefSeq" id="WP_197441887.1">
    <property type="nucleotide sequence ID" value="NZ_CP036267.1"/>
</dbReference>
<keyword evidence="5 9" id="KW-0378">Hydrolase</keyword>
<keyword evidence="6" id="KW-0119">Carbohydrate metabolism</keyword>
<evidence type="ECO:0000256" key="4">
    <source>
        <dbReference type="ARBA" id="ARBA00022729"/>
    </source>
</evidence>
<evidence type="ECO:0000256" key="8">
    <source>
        <dbReference type="SAM" id="SignalP"/>
    </source>
</evidence>
<keyword evidence="2" id="KW-0964">Secreted</keyword>
<protein>
    <submittedName>
        <fullName evidence="9">Alpha/beta hydrolase family protein</fullName>
    </submittedName>
</protein>
<keyword evidence="3" id="KW-0858">Xylan degradation</keyword>
<keyword evidence="7" id="KW-0624">Polysaccharide degradation</keyword>
<dbReference type="InterPro" id="IPR029058">
    <property type="entry name" value="AB_hydrolase_fold"/>
</dbReference>
<dbReference type="Gene3D" id="3.40.50.1820">
    <property type="entry name" value="alpha/beta hydrolase"/>
    <property type="match status" value="1"/>
</dbReference>
<keyword evidence="10" id="KW-1185">Reference proteome</keyword>
<evidence type="ECO:0000313" key="10">
    <source>
        <dbReference type="Proteomes" id="UP000315724"/>
    </source>
</evidence>
<dbReference type="AlphaFoldDB" id="A0A517QUG4"/>
<dbReference type="SUPFAM" id="SSF53474">
    <property type="entry name" value="alpha/beta-Hydrolases"/>
    <property type="match status" value="1"/>
</dbReference>
<gene>
    <name evidence="9" type="ORF">Mal48_45550</name>
</gene>
<feature type="chain" id="PRO_5022045066" evidence="8">
    <location>
        <begin position="22"/>
        <end position="280"/>
    </location>
</feature>
<organism evidence="9 10">
    <name type="scientific">Thalassoglobus polymorphus</name>
    <dbReference type="NCBI Taxonomy" id="2527994"/>
    <lineage>
        <taxon>Bacteria</taxon>
        <taxon>Pseudomonadati</taxon>
        <taxon>Planctomycetota</taxon>
        <taxon>Planctomycetia</taxon>
        <taxon>Planctomycetales</taxon>
        <taxon>Planctomycetaceae</taxon>
        <taxon>Thalassoglobus</taxon>
    </lineage>
</organism>
<dbReference type="GO" id="GO:0030600">
    <property type="term" value="F:feruloyl esterase activity"/>
    <property type="evidence" value="ECO:0007669"/>
    <property type="project" value="InterPro"/>
</dbReference>
<evidence type="ECO:0000256" key="2">
    <source>
        <dbReference type="ARBA" id="ARBA00022525"/>
    </source>
</evidence>
<dbReference type="GO" id="GO:0045493">
    <property type="term" value="P:xylan catabolic process"/>
    <property type="evidence" value="ECO:0007669"/>
    <property type="project" value="UniProtKB-KW"/>
</dbReference>
<dbReference type="Proteomes" id="UP000315724">
    <property type="component" value="Chromosome"/>
</dbReference>
<evidence type="ECO:0000256" key="5">
    <source>
        <dbReference type="ARBA" id="ARBA00022801"/>
    </source>
</evidence>
<evidence type="ECO:0000256" key="7">
    <source>
        <dbReference type="ARBA" id="ARBA00023326"/>
    </source>
</evidence>
<dbReference type="GO" id="GO:0005576">
    <property type="term" value="C:extracellular region"/>
    <property type="evidence" value="ECO:0007669"/>
    <property type="project" value="UniProtKB-SubCell"/>
</dbReference>